<dbReference type="AlphaFoldDB" id="A0A433C6L7"/>
<evidence type="ECO:0000256" key="1">
    <source>
        <dbReference type="SAM" id="MobiDB-lite"/>
    </source>
</evidence>
<feature type="compositionally biased region" description="Basic and acidic residues" evidence="1">
    <location>
        <begin position="93"/>
        <end position="105"/>
    </location>
</feature>
<name>A0A433C6L7_9FUNG</name>
<dbReference type="Proteomes" id="UP000268093">
    <property type="component" value="Unassembled WGS sequence"/>
</dbReference>
<organism evidence="2 3">
    <name type="scientific">Jimgerdemannia flammicorona</name>
    <dbReference type="NCBI Taxonomy" id="994334"/>
    <lineage>
        <taxon>Eukaryota</taxon>
        <taxon>Fungi</taxon>
        <taxon>Fungi incertae sedis</taxon>
        <taxon>Mucoromycota</taxon>
        <taxon>Mucoromycotina</taxon>
        <taxon>Endogonomycetes</taxon>
        <taxon>Endogonales</taxon>
        <taxon>Endogonaceae</taxon>
        <taxon>Jimgerdemannia</taxon>
    </lineage>
</organism>
<dbReference type="OrthoDB" id="2678246at2759"/>
<reference evidence="2 3" key="1">
    <citation type="journal article" date="2018" name="New Phytol.">
        <title>Phylogenomics of Endogonaceae and evolution of mycorrhizas within Mucoromycota.</title>
        <authorList>
            <person name="Chang Y."/>
            <person name="Desiro A."/>
            <person name="Na H."/>
            <person name="Sandor L."/>
            <person name="Lipzen A."/>
            <person name="Clum A."/>
            <person name="Barry K."/>
            <person name="Grigoriev I.V."/>
            <person name="Martin F.M."/>
            <person name="Stajich J.E."/>
            <person name="Smith M.E."/>
            <person name="Bonito G."/>
            <person name="Spatafora J.W."/>
        </authorList>
    </citation>
    <scope>NUCLEOTIDE SEQUENCE [LARGE SCALE GENOMIC DNA]</scope>
    <source>
        <strain evidence="2 3">GMNB39</strain>
    </source>
</reference>
<keyword evidence="3" id="KW-1185">Reference proteome</keyword>
<dbReference type="EMBL" id="RBNI01013319">
    <property type="protein sequence ID" value="RUP34177.1"/>
    <property type="molecule type" value="Genomic_DNA"/>
</dbReference>
<proteinExistence type="predicted"/>
<protein>
    <submittedName>
        <fullName evidence="2">Uncharacterized protein</fullName>
    </submittedName>
</protein>
<evidence type="ECO:0000313" key="2">
    <source>
        <dbReference type="EMBL" id="RUP34177.1"/>
    </source>
</evidence>
<gene>
    <name evidence="2" type="ORF">BC936DRAFT_138540</name>
</gene>
<feature type="compositionally biased region" description="Low complexity" evidence="1">
    <location>
        <begin position="79"/>
        <end position="92"/>
    </location>
</feature>
<sequence>METEPLMEAELSMIDDGVNGGRTMTMKAEQSMEAMEAELSIELMEVEPSMEAEPLMEAVLSIRQNCQQARTVDDGVNGGRTVNRGGTVNNGVDRGRTIDEGRTIDGGRTINGGRTIDNGVDGGITVNETEPPMEAELLMVESIEIELSMEPEPLMMESMEAEPSTIESMEAEPSTIESMEAEPLTIELMEAELSMLMEAELLTMDNRARTVDDGVNGGRTINGGRIPILATAPLL</sequence>
<accession>A0A433C6L7</accession>
<evidence type="ECO:0000313" key="3">
    <source>
        <dbReference type="Proteomes" id="UP000268093"/>
    </source>
</evidence>
<feature type="region of interest" description="Disordered" evidence="1">
    <location>
        <begin position="72"/>
        <end position="116"/>
    </location>
</feature>
<comment type="caution">
    <text evidence="2">The sequence shown here is derived from an EMBL/GenBank/DDBJ whole genome shotgun (WGS) entry which is preliminary data.</text>
</comment>